<protein>
    <submittedName>
        <fullName evidence="3">Hemolysin-type calcium-binding repeat-containing protein</fullName>
    </submittedName>
</protein>
<dbReference type="Gene3D" id="2.150.10.10">
    <property type="entry name" value="Serralysin-like metalloprotease, C-terminal"/>
    <property type="match status" value="1"/>
</dbReference>
<dbReference type="GO" id="GO:0005509">
    <property type="term" value="F:calcium ion binding"/>
    <property type="evidence" value="ECO:0007669"/>
    <property type="project" value="InterPro"/>
</dbReference>
<accession>A0A285TTW8</accession>
<dbReference type="AlphaFoldDB" id="A0A285TTW8"/>
<evidence type="ECO:0000256" key="2">
    <source>
        <dbReference type="ARBA" id="ARBA00022525"/>
    </source>
</evidence>
<evidence type="ECO:0000256" key="1">
    <source>
        <dbReference type="ARBA" id="ARBA00004613"/>
    </source>
</evidence>
<dbReference type="PRINTS" id="PR00313">
    <property type="entry name" value="CABNDNGRPT"/>
</dbReference>
<evidence type="ECO:0000313" key="3">
    <source>
        <dbReference type="EMBL" id="SOC24677.1"/>
    </source>
</evidence>
<dbReference type="PROSITE" id="PS00330">
    <property type="entry name" value="HEMOLYSIN_CALCIUM"/>
    <property type="match status" value="2"/>
</dbReference>
<evidence type="ECO:0000313" key="4">
    <source>
        <dbReference type="Proteomes" id="UP000219068"/>
    </source>
</evidence>
<dbReference type="InterPro" id="IPR050557">
    <property type="entry name" value="RTX_toxin/Mannuronan_C5-epim"/>
</dbReference>
<sequence length="210" mass="21840">MAVYTLEPGQTSYTSNLVPSGAETGNAIYGNGLDNNITGNQYNDTIFGNDGDDYLRGEGGNDTLVAGNGNDRLDGGSGTDILFGQDGNDILYGGSGSDTLWGGLGNDRYEYAKSDGGIDTINDDKSPTGQTGYGGGATDVIIFADVDVQDIFLAADGNDLLITDAADAADGIMHTGVRVEDFFLGGDNVIERVYGNDLTDGYWDLTGLVA</sequence>
<dbReference type="PANTHER" id="PTHR38340:SF1">
    <property type="entry name" value="S-LAYER PROTEIN"/>
    <property type="match status" value="1"/>
</dbReference>
<reference evidence="3 4" key="1">
    <citation type="submission" date="2017-08" db="EMBL/GenBank/DDBJ databases">
        <authorList>
            <person name="de Groot N.N."/>
        </authorList>
    </citation>
    <scope>NUCLEOTIDE SEQUENCE [LARGE SCALE GENOMIC DNA]</scope>
    <source>
        <strain evidence="3 4">USBA 78</strain>
    </source>
</reference>
<dbReference type="RefSeq" id="WP_097052536.1">
    <property type="nucleotide sequence ID" value="NZ_OBMM01000004.1"/>
</dbReference>
<dbReference type="InterPro" id="IPR018511">
    <property type="entry name" value="Hemolysin-typ_Ca-bd_CS"/>
</dbReference>
<dbReference type="SUPFAM" id="SSF51120">
    <property type="entry name" value="beta-Roll"/>
    <property type="match status" value="1"/>
</dbReference>
<proteinExistence type="predicted"/>
<gene>
    <name evidence="3" type="ORF">SAMN05428964_104372</name>
</gene>
<dbReference type="Pfam" id="PF00353">
    <property type="entry name" value="HemolysinCabind"/>
    <property type="match status" value="2"/>
</dbReference>
<dbReference type="Proteomes" id="UP000219068">
    <property type="component" value="Unassembled WGS sequence"/>
</dbReference>
<dbReference type="PANTHER" id="PTHR38340">
    <property type="entry name" value="S-LAYER PROTEIN"/>
    <property type="match status" value="1"/>
</dbReference>
<dbReference type="InterPro" id="IPR001343">
    <property type="entry name" value="Hemolysn_Ca-bd"/>
</dbReference>
<name>A0A285TTW8_9PROT</name>
<comment type="subcellular location">
    <subcellularLocation>
        <location evidence="1">Secreted</location>
    </subcellularLocation>
</comment>
<dbReference type="EMBL" id="OBMM01000004">
    <property type="protein sequence ID" value="SOC24677.1"/>
    <property type="molecule type" value="Genomic_DNA"/>
</dbReference>
<dbReference type="GO" id="GO:0005576">
    <property type="term" value="C:extracellular region"/>
    <property type="evidence" value="ECO:0007669"/>
    <property type="project" value="UniProtKB-SubCell"/>
</dbReference>
<dbReference type="InterPro" id="IPR011049">
    <property type="entry name" value="Serralysin-like_metalloprot_C"/>
</dbReference>
<keyword evidence="2" id="KW-0964">Secreted</keyword>
<organism evidence="3 4">
    <name type="scientific">Thalassospira xiamenensis</name>
    <dbReference type="NCBI Taxonomy" id="220697"/>
    <lineage>
        <taxon>Bacteria</taxon>
        <taxon>Pseudomonadati</taxon>
        <taxon>Pseudomonadota</taxon>
        <taxon>Alphaproteobacteria</taxon>
        <taxon>Rhodospirillales</taxon>
        <taxon>Thalassospiraceae</taxon>
        <taxon>Thalassospira</taxon>
    </lineage>
</organism>